<dbReference type="Pfam" id="PF11195">
    <property type="entry name" value="Tad2-like"/>
    <property type="match status" value="1"/>
</dbReference>
<organism evidence="2">
    <name type="scientific">marine sediment metagenome</name>
    <dbReference type="NCBI Taxonomy" id="412755"/>
    <lineage>
        <taxon>unclassified sequences</taxon>
        <taxon>metagenomes</taxon>
        <taxon>ecological metagenomes</taxon>
    </lineage>
</organism>
<accession>A0A0F9P583</accession>
<name>A0A0F9P583_9ZZZZ</name>
<comment type="caution">
    <text evidence="2">The sequence shown here is derived from an EMBL/GenBank/DDBJ whole genome shotgun (WGS) entry which is preliminary data.</text>
</comment>
<gene>
    <name evidence="2" type="ORF">LCGC14_0944340</name>
</gene>
<feature type="domain" description="Thoeris anti-defense 2-like" evidence="1">
    <location>
        <begin position="46"/>
        <end position="116"/>
    </location>
</feature>
<dbReference type="InterPro" id="IPR021361">
    <property type="entry name" value="Tad2-like_dom"/>
</dbReference>
<evidence type="ECO:0000259" key="1">
    <source>
        <dbReference type="Pfam" id="PF11195"/>
    </source>
</evidence>
<protein>
    <recommendedName>
        <fullName evidence="1">Thoeris anti-defense 2-like domain-containing protein</fullName>
    </recommendedName>
</protein>
<dbReference type="EMBL" id="LAZR01003322">
    <property type="protein sequence ID" value="KKN19577.1"/>
    <property type="molecule type" value="Genomic_DNA"/>
</dbReference>
<sequence length="128" mass="14302">MCVWSQSTTGGDGGTWFHNCNCPNCTCGANQTVDMNISGWVHTNGTFEWALQQMRQGLKVRRQSWVDASAHVYLLTRPQVLADQIRTVGQHGTGETAKDTVWEPNNHLLATDWEIYVKKCGECGHPKP</sequence>
<evidence type="ECO:0000313" key="2">
    <source>
        <dbReference type="EMBL" id="KKN19577.1"/>
    </source>
</evidence>
<dbReference type="AlphaFoldDB" id="A0A0F9P583"/>
<proteinExistence type="predicted"/>
<reference evidence="2" key="1">
    <citation type="journal article" date="2015" name="Nature">
        <title>Complex archaea that bridge the gap between prokaryotes and eukaryotes.</title>
        <authorList>
            <person name="Spang A."/>
            <person name="Saw J.H."/>
            <person name="Jorgensen S.L."/>
            <person name="Zaremba-Niedzwiedzka K."/>
            <person name="Martijn J."/>
            <person name="Lind A.E."/>
            <person name="van Eijk R."/>
            <person name="Schleper C."/>
            <person name="Guy L."/>
            <person name="Ettema T.J."/>
        </authorList>
    </citation>
    <scope>NUCLEOTIDE SEQUENCE</scope>
</reference>